<evidence type="ECO:0000313" key="12">
    <source>
        <dbReference type="Proteomes" id="UP000035068"/>
    </source>
</evidence>
<accession>A0A0C2HX22</accession>
<dbReference type="InterPro" id="IPR003594">
    <property type="entry name" value="HATPase_dom"/>
</dbReference>
<dbReference type="SMART" id="SM00388">
    <property type="entry name" value="HisKA"/>
    <property type="match status" value="1"/>
</dbReference>
<dbReference type="PRINTS" id="PR00344">
    <property type="entry name" value="BCTRLSENSOR"/>
</dbReference>
<dbReference type="Gene3D" id="3.30.565.10">
    <property type="entry name" value="Histidine kinase-like ATPase, C-terminal domain"/>
    <property type="match status" value="1"/>
</dbReference>
<keyword evidence="6" id="KW-0418">Kinase</keyword>
<keyword evidence="5" id="KW-0808">Transferase</keyword>
<dbReference type="SUPFAM" id="SSF55874">
    <property type="entry name" value="ATPase domain of HSP90 chaperone/DNA topoisomerase II/histidine kinase"/>
    <property type="match status" value="1"/>
</dbReference>
<feature type="domain" description="Histidine kinase" evidence="9">
    <location>
        <begin position="302"/>
        <end position="519"/>
    </location>
</feature>
<dbReference type="CDD" id="cd16922">
    <property type="entry name" value="HATPase_EvgS-ArcB-TorS-like"/>
    <property type="match status" value="1"/>
</dbReference>
<dbReference type="CDD" id="cd00082">
    <property type="entry name" value="HisKA"/>
    <property type="match status" value="1"/>
</dbReference>
<organism evidence="11 12">
    <name type="scientific">Geoalkalibacter ferrihydriticus DSM 17813</name>
    <dbReference type="NCBI Taxonomy" id="1121915"/>
    <lineage>
        <taxon>Bacteria</taxon>
        <taxon>Pseudomonadati</taxon>
        <taxon>Thermodesulfobacteriota</taxon>
        <taxon>Desulfuromonadia</taxon>
        <taxon>Desulfuromonadales</taxon>
        <taxon>Geoalkalibacteraceae</taxon>
        <taxon>Geoalkalibacter</taxon>
    </lineage>
</organism>
<evidence type="ECO:0000259" key="10">
    <source>
        <dbReference type="PROSITE" id="PS50885"/>
    </source>
</evidence>
<dbReference type="PROSITE" id="PS50109">
    <property type="entry name" value="HIS_KIN"/>
    <property type="match status" value="1"/>
</dbReference>
<evidence type="ECO:0000313" key="11">
    <source>
        <dbReference type="EMBL" id="KIH77332.1"/>
    </source>
</evidence>
<keyword evidence="8" id="KW-0812">Transmembrane</keyword>
<evidence type="ECO:0000256" key="8">
    <source>
        <dbReference type="SAM" id="Phobius"/>
    </source>
</evidence>
<dbReference type="Pfam" id="PF00512">
    <property type="entry name" value="HisKA"/>
    <property type="match status" value="1"/>
</dbReference>
<evidence type="ECO:0000256" key="6">
    <source>
        <dbReference type="ARBA" id="ARBA00022777"/>
    </source>
</evidence>
<dbReference type="Gene3D" id="6.10.340.10">
    <property type="match status" value="1"/>
</dbReference>
<dbReference type="InterPro" id="IPR003660">
    <property type="entry name" value="HAMP_dom"/>
</dbReference>
<evidence type="ECO:0000256" key="3">
    <source>
        <dbReference type="ARBA" id="ARBA00012438"/>
    </source>
</evidence>
<comment type="caution">
    <text evidence="11">The sequence shown here is derived from an EMBL/GenBank/DDBJ whole genome shotgun (WGS) entry which is preliminary data.</text>
</comment>
<keyword evidence="8" id="KW-1133">Transmembrane helix</keyword>
<dbReference type="Proteomes" id="UP000035068">
    <property type="component" value="Unassembled WGS sequence"/>
</dbReference>
<keyword evidence="8" id="KW-0472">Membrane</keyword>
<evidence type="ECO:0000256" key="5">
    <source>
        <dbReference type="ARBA" id="ARBA00022679"/>
    </source>
</evidence>
<dbReference type="RefSeq" id="WP_040095216.1">
    <property type="nucleotide sequence ID" value="NZ_JWJD01000001.1"/>
</dbReference>
<gene>
    <name evidence="11" type="ORF">GFER_00820</name>
</gene>
<dbReference type="GO" id="GO:0000155">
    <property type="term" value="F:phosphorelay sensor kinase activity"/>
    <property type="evidence" value="ECO:0007669"/>
    <property type="project" value="InterPro"/>
</dbReference>
<evidence type="ECO:0000256" key="1">
    <source>
        <dbReference type="ARBA" id="ARBA00000085"/>
    </source>
</evidence>
<keyword evidence="7" id="KW-0902">Two-component regulatory system</keyword>
<dbReference type="EC" id="2.7.13.3" evidence="3"/>
<dbReference type="FunFam" id="3.30.565.10:FF:000010">
    <property type="entry name" value="Sensor histidine kinase RcsC"/>
    <property type="match status" value="1"/>
</dbReference>
<sequence>MMRAFAEKRKLFSSFRTRLLGIVTLGILCLALTAALMTAWVSGNRTRAQMVAQGLQVTDTLAGQSALALLFGSRENAEKPLLAIMGFPHVDYAGIFDPDGRALLIVGADHASLPPVRRIAAGGVPALARETPFSWHFVSPVYAGSSSEMLNPTESPFDLEAPPKELLGFAYVTMNKRALHTLNMDIFINNLIIGLSFAAVIVFGLNIGIKRLLRPLDELSALMREAEEKNGYVFADLKGPEEITHMAGVFNRMMTSLQERDRGLRQHKAVLQTEVALRTRELVQARDAALSANRYKSEFLSSISHELRTPLQAIIGYADVVREDLEMEGMDASAQELERVIHNANRLLSLINDILLLAKAEAGRMEVRLQSVDLHVLVKDAVETMQPLLATNDNRLSLDIHAEADVEIDREKLLQSLLNLLSNAAKFTTSGTIALKVAQTPRLLKILVADTGIGLTLEQQRMIFEEFRQVDGSYTRKFEGTGLGLTITKRFCEMMGGTIDVQSEPGRGSTFTIYIPLPVSVAGDAPAQAGEEQLSFDTTLFESGDGLQ</sequence>
<dbReference type="AlphaFoldDB" id="A0A0C2HX22"/>
<dbReference type="SUPFAM" id="SSF47384">
    <property type="entry name" value="Homodimeric domain of signal transducing histidine kinase"/>
    <property type="match status" value="1"/>
</dbReference>
<keyword evidence="4" id="KW-0597">Phosphoprotein</keyword>
<evidence type="ECO:0000256" key="2">
    <source>
        <dbReference type="ARBA" id="ARBA00004370"/>
    </source>
</evidence>
<dbReference type="GO" id="GO:0016020">
    <property type="term" value="C:membrane"/>
    <property type="evidence" value="ECO:0007669"/>
    <property type="project" value="UniProtKB-SubCell"/>
</dbReference>
<dbReference type="EMBL" id="JWJD01000001">
    <property type="protein sequence ID" value="KIH77332.1"/>
    <property type="molecule type" value="Genomic_DNA"/>
</dbReference>
<proteinExistence type="predicted"/>
<dbReference type="SMART" id="SM00304">
    <property type="entry name" value="HAMP"/>
    <property type="match status" value="1"/>
</dbReference>
<dbReference type="InterPro" id="IPR005467">
    <property type="entry name" value="His_kinase_dom"/>
</dbReference>
<evidence type="ECO:0000256" key="4">
    <source>
        <dbReference type="ARBA" id="ARBA00022553"/>
    </source>
</evidence>
<evidence type="ECO:0000259" key="9">
    <source>
        <dbReference type="PROSITE" id="PS50109"/>
    </source>
</evidence>
<dbReference type="PANTHER" id="PTHR43711">
    <property type="entry name" value="TWO-COMPONENT HISTIDINE KINASE"/>
    <property type="match status" value="1"/>
</dbReference>
<dbReference type="InterPro" id="IPR004358">
    <property type="entry name" value="Sig_transdc_His_kin-like_C"/>
</dbReference>
<dbReference type="InterPro" id="IPR050736">
    <property type="entry name" value="Sensor_HK_Regulatory"/>
</dbReference>
<dbReference type="InterPro" id="IPR003661">
    <property type="entry name" value="HisK_dim/P_dom"/>
</dbReference>
<dbReference type="Pfam" id="PF02518">
    <property type="entry name" value="HATPase_c"/>
    <property type="match status" value="1"/>
</dbReference>
<name>A0A0C2HX22_9BACT</name>
<dbReference type="SMART" id="SM00387">
    <property type="entry name" value="HATPase_c"/>
    <property type="match status" value="1"/>
</dbReference>
<dbReference type="InterPro" id="IPR036097">
    <property type="entry name" value="HisK_dim/P_sf"/>
</dbReference>
<dbReference type="PANTHER" id="PTHR43711:SF26">
    <property type="entry name" value="SENSOR HISTIDINE KINASE RCSC"/>
    <property type="match status" value="1"/>
</dbReference>
<keyword evidence="12" id="KW-1185">Reference proteome</keyword>
<dbReference type="InterPro" id="IPR036890">
    <property type="entry name" value="HATPase_C_sf"/>
</dbReference>
<comment type="subcellular location">
    <subcellularLocation>
        <location evidence="2">Membrane</location>
    </subcellularLocation>
</comment>
<comment type="catalytic activity">
    <reaction evidence="1">
        <text>ATP + protein L-histidine = ADP + protein N-phospho-L-histidine.</text>
        <dbReference type="EC" id="2.7.13.3"/>
    </reaction>
</comment>
<protein>
    <recommendedName>
        <fullName evidence="3">histidine kinase</fullName>
        <ecNumber evidence="3">2.7.13.3</ecNumber>
    </recommendedName>
</protein>
<feature type="transmembrane region" description="Helical" evidence="8">
    <location>
        <begin position="186"/>
        <end position="209"/>
    </location>
</feature>
<feature type="domain" description="HAMP" evidence="10">
    <location>
        <begin position="210"/>
        <end position="262"/>
    </location>
</feature>
<dbReference type="PROSITE" id="PS50885">
    <property type="entry name" value="HAMP"/>
    <property type="match status" value="1"/>
</dbReference>
<reference evidence="11 12" key="1">
    <citation type="submission" date="2014-12" db="EMBL/GenBank/DDBJ databases">
        <title>Genomes of Geoalkalibacter ferrihydriticus and Geoalkalibacter subterraneus, two haloalkaliphilic metal-reducing members of the Geobacteraceae.</title>
        <authorList>
            <person name="Badalamenti J.P."/>
            <person name="Torres C.I."/>
            <person name="Krajmalnik-Brown R."/>
            <person name="Bond D.R."/>
        </authorList>
    </citation>
    <scope>NUCLEOTIDE SEQUENCE [LARGE SCALE GENOMIC DNA]</scope>
    <source>
        <strain evidence="11 12">DSM 17813</strain>
    </source>
</reference>
<evidence type="ECO:0000256" key="7">
    <source>
        <dbReference type="ARBA" id="ARBA00023012"/>
    </source>
</evidence>
<dbReference type="Gene3D" id="1.10.287.130">
    <property type="match status" value="1"/>
</dbReference>